<evidence type="ECO:0000256" key="1">
    <source>
        <dbReference type="SAM" id="MobiDB-lite"/>
    </source>
</evidence>
<feature type="region of interest" description="Disordered" evidence="1">
    <location>
        <begin position="212"/>
        <end position="247"/>
    </location>
</feature>
<evidence type="ECO:0000313" key="2">
    <source>
        <dbReference type="EMBL" id="KAJ5172165.1"/>
    </source>
</evidence>
<proteinExistence type="predicted"/>
<accession>A0A9W9LR99</accession>
<keyword evidence="3" id="KW-1185">Reference proteome</keyword>
<dbReference type="OrthoDB" id="5959761at2759"/>
<dbReference type="Proteomes" id="UP001146351">
    <property type="component" value="Unassembled WGS sequence"/>
</dbReference>
<reference evidence="2" key="1">
    <citation type="submission" date="2022-11" db="EMBL/GenBank/DDBJ databases">
        <authorList>
            <person name="Petersen C."/>
        </authorList>
    </citation>
    <scope>NUCLEOTIDE SEQUENCE</scope>
    <source>
        <strain evidence="2">IBT 21917</strain>
    </source>
</reference>
<name>A0A9W9LR99_9EURO</name>
<evidence type="ECO:0000313" key="3">
    <source>
        <dbReference type="Proteomes" id="UP001146351"/>
    </source>
</evidence>
<protein>
    <submittedName>
        <fullName evidence="2">Uncharacterized protein</fullName>
    </submittedName>
</protein>
<organism evidence="2 3">
    <name type="scientific">Penicillium capsulatum</name>
    <dbReference type="NCBI Taxonomy" id="69766"/>
    <lineage>
        <taxon>Eukaryota</taxon>
        <taxon>Fungi</taxon>
        <taxon>Dikarya</taxon>
        <taxon>Ascomycota</taxon>
        <taxon>Pezizomycotina</taxon>
        <taxon>Eurotiomycetes</taxon>
        <taxon>Eurotiomycetidae</taxon>
        <taxon>Eurotiales</taxon>
        <taxon>Aspergillaceae</taxon>
        <taxon>Penicillium</taxon>
    </lineage>
</organism>
<feature type="compositionally biased region" description="Low complexity" evidence="1">
    <location>
        <begin position="228"/>
        <end position="245"/>
    </location>
</feature>
<feature type="region of interest" description="Disordered" evidence="1">
    <location>
        <begin position="162"/>
        <end position="199"/>
    </location>
</feature>
<comment type="caution">
    <text evidence="2">The sequence shown here is derived from an EMBL/GenBank/DDBJ whole genome shotgun (WGS) entry which is preliminary data.</text>
</comment>
<feature type="compositionally biased region" description="Basic and acidic residues" evidence="1">
    <location>
        <begin position="212"/>
        <end position="227"/>
    </location>
</feature>
<reference evidence="2" key="2">
    <citation type="journal article" date="2023" name="IMA Fungus">
        <title>Comparative genomic study of the Penicillium genus elucidates a diverse pangenome and 15 lateral gene transfer events.</title>
        <authorList>
            <person name="Petersen C."/>
            <person name="Sorensen T."/>
            <person name="Nielsen M.R."/>
            <person name="Sondergaard T.E."/>
            <person name="Sorensen J.L."/>
            <person name="Fitzpatrick D.A."/>
            <person name="Frisvad J.C."/>
            <person name="Nielsen K.L."/>
        </authorList>
    </citation>
    <scope>NUCLEOTIDE SEQUENCE</scope>
    <source>
        <strain evidence="2">IBT 21917</strain>
    </source>
</reference>
<sequence>MHVIKIHNKSNHSQTFEVHGWHDNKNLTVQAGKTAVLEARDGSSGAIIALHDGHEGEQAEITKKGYGGNDFFDLSNIVGAGGNMTVMQIGDKSTVKGDPKFMQHMNTAWHKASQDTRNKLKGHVFTDSHGNVKRIGPIKGSPELEKLVRTFADGKTYIGVGAWNGSPGVPSDNNQSGAGHGNKDILVTYSDGDASPDLGHHKVAHTAMKIQKVEKSDGEDESHEKSSSSRSLSPAPSESSSTASGPTIQKAVKVEAHVNHQELARKINKPGIILTNKSHKDCTYFFYDNYWNGNGEAGANFDHPLKNVHLKAGAHVHVPLPKTFKGRVQRGKDLPATWVEFQVSASNDHAAHGDISLQQGCDCAATIAATDGSGRKNGFTHDVVKGAPAAACGKKPSGEKAIQTTVGNWMSGPNQAAIDYLKKHVGQKRAYIVGGSGTDDVASKNNCLAVDMY</sequence>
<dbReference type="EMBL" id="JAPQKO010000003">
    <property type="protein sequence ID" value="KAJ5172165.1"/>
    <property type="molecule type" value="Genomic_DNA"/>
</dbReference>
<gene>
    <name evidence="2" type="ORF">N7492_004758</name>
</gene>
<dbReference type="AlphaFoldDB" id="A0A9W9LR99"/>